<evidence type="ECO:0000256" key="4">
    <source>
        <dbReference type="ARBA" id="ARBA00022603"/>
    </source>
</evidence>
<dbReference type="NCBIfam" id="TIGR00589">
    <property type="entry name" value="ogt"/>
    <property type="match status" value="1"/>
</dbReference>
<proteinExistence type="inferred from homology"/>
<dbReference type="PANTHER" id="PTHR10815:SF5">
    <property type="entry name" value="METHYLATED-DNA--PROTEIN-CYSTEINE METHYLTRANSFERASE"/>
    <property type="match status" value="1"/>
</dbReference>
<comment type="caution">
    <text evidence="13">The sequence shown here is derived from an EMBL/GenBank/DDBJ whole genome shotgun (WGS) entry which is preliminary data.</text>
</comment>
<dbReference type="CDD" id="cd06445">
    <property type="entry name" value="ATase"/>
    <property type="match status" value="1"/>
</dbReference>
<evidence type="ECO:0000256" key="1">
    <source>
        <dbReference type="ARBA" id="ARBA00001286"/>
    </source>
</evidence>
<evidence type="ECO:0000256" key="5">
    <source>
        <dbReference type="ARBA" id="ARBA00022679"/>
    </source>
</evidence>
<evidence type="ECO:0000259" key="12">
    <source>
        <dbReference type="PROSITE" id="PS01124"/>
    </source>
</evidence>
<dbReference type="Pfam" id="PF12833">
    <property type="entry name" value="HTH_18"/>
    <property type="match status" value="1"/>
</dbReference>
<feature type="binding site" evidence="11">
    <location>
        <position position="37"/>
    </location>
    <ligand>
        <name>Zn(2+)</name>
        <dbReference type="ChEBI" id="CHEBI:29105"/>
    </ligand>
</feature>
<evidence type="ECO:0000256" key="7">
    <source>
        <dbReference type="ARBA" id="ARBA00023159"/>
    </source>
</evidence>
<dbReference type="RefSeq" id="WP_095230333.1">
    <property type="nucleotide sequence ID" value="NZ_NPBK01000003.1"/>
</dbReference>
<comment type="cofactor">
    <cofactor evidence="11">
        <name>Zn(2+)</name>
        <dbReference type="ChEBI" id="CHEBI:29105"/>
    </cofactor>
    <text evidence="11">Binds 1 zinc ion per subunit.</text>
</comment>
<name>A0A268A9S8_9BACI</name>
<dbReference type="InterPro" id="IPR001497">
    <property type="entry name" value="MethylDNA_cys_MeTrfase_AS"/>
</dbReference>
<dbReference type="Proteomes" id="UP000216013">
    <property type="component" value="Unassembled WGS sequence"/>
</dbReference>
<organism evidence="13 14">
    <name type="scientific">Terribacillus saccharophilus</name>
    <dbReference type="NCBI Taxonomy" id="361277"/>
    <lineage>
        <taxon>Bacteria</taxon>
        <taxon>Bacillati</taxon>
        <taxon>Bacillota</taxon>
        <taxon>Bacilli</taxon>
        <taxon>Bacillales</taxon>
        <taxon>Bacillaceae</taxon>
        <taxon>Terribacillus</taxon>
    </lineage>
</organism>
<feature type="binding site" evidence="11">
    <location>
        <position position="68"/>
    </location>
    <ligand>
        <name>Zn(2+)</name>
        <dbReference type="ChEBI" id="CHEBI:29105"/>
    </ligand>
</feature>
<dbReference type="InterPro" id="IPR036217">
    <property type="entry name" value="MethylDNA_cys_MeTrfase_DNAb"/>
</dbReference>
<comment type="catalytic activity">
    <reaction evidence="1">
        <text>a 4-O-methyl-thymidine in DNA + L-cysteinyl-[protein] = a thymidine in DNA + S-methyl-L-cysteinyl-[protein]</text>
        <dbReference type="Rhea" id="RHEA:53428"/>
        <dbReference type="Rhea" id="RHEA-COMP:10131"/>
        <dbReference type="Rhea" id="RHEA-COMP:10132"/>
        <dbReference type="Rhea" id="RHEA-COMP:13555"/>
        <dbReference type="Rhea" id="RHEA-COMP:13556"/>
        <dbReference type="ChEBI" id="CHEBI:29950"/>
        <dbReference type="ChEBI" id="CHEBI:82612"/>
        <dbReference type="ChEBI" id="CHEBI:137386"/>
        <dbReference type="ChEBI" id="CHEBI:137387"/>
        <dbReference type="EC" id="2.1.1.63"/>
    </reaction>
</comment>
<dbReference type="FunFam" id="1.10.10.10:FF:000214">
    <property type="entry name" value="Methylated-DNA--protein-cysteine methyltransferase"/>
    <property type="match status" value="1"/>
</dbReference>
<dbReference type="Gene3D" id="1.10.10.60">
    <property type="entry name" value="Homeodomain-like"/>
    <property type="match status" value="1"/>
</dbReference>
<dbReference type="SUPFAM" id="SSF57884">
    <property type="entry name" value="Ada DNA repair protein, N-terminal domain (N-Ada 10)"/>
    <property type="match status" value="1"/>
</dbReference>
<accession>A0A268A9S8</accession>
<dbReference type="OrthoDB" id="9802228at2"/>
<evidence type="ECO:0000313" key="13">
    <source>
        <dbReference type="EMBL" id="PAD20876.1"/>
    </source>
</evidence>
<dbReference type="Gene3D" id="3.40.10.10">
    <property type="entry name" value="DNA Methylphosphotriester Repair Domain"/>
    <property type="match status" value="1"/>
</dbReference>
<feature type="binding site" evidence="11">
    <location>
        <position position="71"/>
    </location>
    <ligand>
        <name>Zn(2+)</name>
        <dbReference type="ChEBI" id="CHEBI:29105"/>
    </ligand>
</feature>
<dbReference type="InterPro" id="IPR035451">
    <property type="entry name" value="Ada-like_dom_sf"/>
</dbReference>
<dbReference type="InterPro" id="IPR014048">
    <property type="entry name" value="MethylDNA_cys_MeTrfase_DNA-bd"/>
</dbReference>
<dbReference type="Gene3D" id="1.10.10.10">
    <property type="entry name" value="Winged helix-like DNA-binding domain superfamily/Winged helix DNA-binding domain"/>
    <property type="match status" value="1"/>
</dbReference>
<dbReference type="PIRSF" id="PIRSF000409">
    <property type="entry name" value="Ada"/>
    <property type="match status" value="1"/>
</dbReference>
<evidence type="ECO:0000256" key="8">
    <source>
        <dbReference type="ARBA" id="ARBA00023204"/>
    </source>
</evidence>
<dbReference type="InterPro" id="IPR016221">
    <property type="entry name" value="Bifunct_regulatory_prot_Ada"/>
</dbReference>
<evidence type="ECO:0000256" key="3">
    <source>
        <dbReference type="ARBA" id="ARBA00011918"/>
    </source>
</evidence>
<keyword evidence="5" id="KW-0808">Transferase</keyword>
<dbReference type="GO" id="GO:0008270">
    <property type="term" value="F:zinc ion binding"/>
    <property type="evidence" value="ECO:0007669"/>
    <property type="project" value="InterPro"/>
</dbReference>
<dbReference type="SUPFAM" id="SSF53155">
    <property type="entry name" value="Methylated DNA-protein cysteine methyltransferase domain"/>
    <property type="match status" value="1"/>
</dbReference>
<dbReference type="SUPFAM" id="SSF46767">
    <property type="entry name" value="Methylated DNA-protein cysteine methyltransferase, C-terminal domain"/>
    <property type="match status" value="1"/>
</dbReference>
<dbReference type="PROSITE" id="PS00374">
    <property type="entry name" value="MGMT"/>
    <property type="match status" value="1"/>
</dbReference>
<dbReference type="EC" id="2.1.1.63" evidence="3"/>
<dbReference type="GO" id="GO:0032259">
    <property type="term" value="P:methylation"/>
    <property type="evidence" value="ECO:0007669"/>
    <property type="project" value="UniProtKB-KW"/>
</dbReference>
<keyword evidence="8" id="KW-0234">DNA repair</keyword>
<dbReference type="Pfam" id="PF02805">
    <property type="entry name" value="Ada_Zn_binding"/>
    <property type="match status" value="1"/>
</dbReference>
<dbReference type="AlphaFoldDB" id="A0A268A9S8"/>
<dbReference type="InterPro" id="IPR018060">
    <property type="entry name" value="HTH_AraC"/>
</dbReference>
<reference evidence="13 14" key="1">
    <citation type="submission" date="2017-07" db="EMBL/GenBank/DDBJ databases">
        <title>Isolation and whole genome analysis of endospore-forming bacteria from heroin.</title>
        <authorList>
            <person name="Kalinowski J."/>
            <person name="Ahrens B."/>
            <person name="Al-Dilaimi A."/>
            <person name="Winkler A."/>
            <person name="Wibberg D."/>
            <person name="Schleenbecker U."/>
            <person name="Ruckert C."/>
            <person name="Wolfel R."/>
            <person name="Grass G."/>
        </authorList>
    </citation>
    <scope>NUCLEOTIDE SEQUENCE [LARGE SCALE GENOMIC DNA]</scope>
    <source>
        <strain evidence="13 14">7528</strain>
    </source>
</reference>
<keyword evidence="11" id="KW-0862">Zinc</keyword>
<evidence type="ECO:0000256" key="10">
    <source>
        <dbReference type="PIRSR" id="PIRSR000409-1"/>
    </source>
</evidence>
<dbReference type="EMBL" id="NPBV01000020">
    <property type="protein sequence ID" value="PAD20876.1"/>
    <property type="molecule type" value="Genomic_DNA"/>
</dbReference>
<dbReference type="PROSITE" id="PS01124">
    <property type="entry name" value="HTH_ARAC_FAMILY_2"/>
    <property type="match status" value="1"/>
</dbReference>
<feature type="domain" description="HTH araC/xylS-type" evidence="12">
    <location>
        <begin position="85"/>
        <end position="181"/>
    </location>
</feature>
<protein>
    <recommendedName>
        <fullName evidence="3">methylated-DNA--[protein]-cysteine S-methyltransferase</fullName>
        <ecNumber evidence="3">2.1.1.63</ecNumber>
    </recommendedName>
</protein>
<keyword evidence="4" id="KW-0489">Methyltransferase</keyword>
<feature type="active site" description="Nucleophile; methyl group acceptor from methylphosphotriester" evidence="10">
    <location>
        <position position="37"/>
    </location>
</feature>
<dbReference type="Pfam" id="PF01035">
    <property type="entry name" value="DNA_binding_1"/>
    <property type="match status" value="1"/>
</dbReference>
<dbReference type="InterPro" id="IPR036631">
    <property type="entry name" value="MGMT_N_sf"/>
</dbReference>
<keyword evidence="6" id="KW-0227">DNA damage</keyword>
<dbReference type="InterPro" id="IPR036388">
    <property type="entry name" value="WH-like_DNA-bd_sf"/>
</dbReference>
<dbReference type="PANTHER" id="PTHR10815">
    <property type="entry name" value="METHYLATED-DNA--PROTEIN-CYSTEINE METHYLTRANSFERASE"/>
    <property type="match status" value="1"/>
</dbReference>
<dbReference type="GO" id="GO:0006281">
    <property type="term" value="P:DNA repair"/>
    <property type="evidence" value="ECO:0007669"/>
    <property type="project" value="UniProtKB-KW"/>
</dbReference>
<comment type="similarity">
    <text evidence="2">Belongs to the MGMT family.</text>
</comment>
<dbReference type="GO" id="GO:0043565">
    <property type="term" value="F:sequence-specific DNA binding"/>
    <property type="evidence" value="ECO:0007669"/>
    <property type="project" value="InterPro"/>
</dbReference>
<sequence length="356" mass="40114">MIKDQSKIDFYYKLLIEKNSKYEGTFYVGVKTTGVFCRPTCPAKKPKKENCEFFSTAKEAALASYRPCKRCQPLSLPSLLSPEVKKLVMAIEENPQKKWTDKDFDELSMSANTARRQFKKYFGMTFIEYARSRRLGLAFNHIRNGKSLIDTQLDSGFDSGNGFRDAFSKIMGTVPKKIKDIKLFKAKWIETNLGPMVAIADSEALYLLEFIDRRGLETEIVNLRSKFSAAIVPGTNTILENLEEELKGYFEGISLSFSTPISNELGTDFQKKVWEILKNIPPGYTMSYKDLAEKIGSPKAYRAVARANGANQIALIIPCHRVISSDGTHGGYGGGIQRKAWLIELENNYKNAVILT</sequence>
<evidence type="ECO:0000256" key="6">
    <source>
        <dbReference type="ARBA" id="ARBA00022763"/>
    </source>
</evidence>
<evidence type="ECO:0000313" key="14">
    <source>
        <dbReference type="Proteomes" id="UP000216013"/>
    </source>
</evidence>
<dbReference type="GO" id="GO:0003700">
    <property type="term" value="F:DNA-binding transcription factor activity"/>
    <property type="evidence" value="ECO:0007669"/>
    <property type="project" value="InterPro"/>
</dbReference>
<dbReference type="InterPro" id="IPR004026">
    <property type="entry name" value="Ada_DNA_repair_Zn-bd"/>
</dbReference>
<feature type="active site" description="Nucleophile; methyl group acceptor from either O6-methylguanine or O4-methylthymine" evidence="10">
    <location>
        <position position="319"/>
    </location>
</feature>
<evidence type="ECO:0000256" key="11">
    <source>
        <dbReference type="PIRSR" id="PIRSR000409-3"/>
    </source>
</evidence>
<feature type="binding site" evidence="11">
    <location>
        <position position="41"/>
    </location>
    <ligand>
        <name>Zn(2+)</name>
        <dbReference type="ChEBI" id="CHEBI:29105"/>
    </ligand>
</feature>
<dbReference type="SMART" id="SM00342">
    <property type="entry name" value="HTH_ARAC"/>
    <property type="match status" value="1"/>
</dbReference>
<keyword evidence="11" id="KW-0479">Metal-binding</keyword>
<dbReference type="GO" id="GO:0003908">
    <property type="term" value="F:methylated-DNA-[protein]-cysteine S-methyltransferase activity"/>
    <property type="evidence" value="ECO:0007669"/>
    <property type="project" value="UniProtKB-EC"/>
</dbReference>
<comment type="catalytic activity">
    <reaction evidence="9">
        <text>a 6-O-methyl-2'-deoxyguanosine in DNA + L-cysteinyl-[protein] = S-methyl-L-cysteinyl-[protein] + a 2'-deoxyguanosine in DNA</text>
        <dbReference type="Rhea" id="RHEA:24000"/>
        <dbReference type="Rhea" id="RHEA-COMP:10131"/>
        <dbReference type="Rhea" id="RHEA-COMP:10132"/>
        <dbReference type="Rhea" id="RHEA-COMP:11367"/>
        <dbReference type="Rhea" id="RHEA-COMP:11368"/>
        <dbReference type="ChEBI" id="CHEBI:29950"/>
        <dbReference type="ChEBI" id="CHEBI:82612"/>
        <dbReference type="ChEBI" id="CHEBI:85445"/>
        <dbReference type="ChEBI" id="CHEBI:85448"/>
        <dbReference type="EC" id="2.1.1.63"/>
    </reaction>
</comment>
<evidence type="ECO:0000256" key="9">
    <source>
        <dbReference type="ARBA" id="ARBA00049348"/>
    </source>
</evidence>
<keyword evidence="7" id="KW-0010">Activator</keyword>
<evidence type="ECO:0000256" key="2">
    <source>
        <dbReference type="ARBA" id="ARBA00008711"/>
    </source>
</evidence>
<gene>
    <name evidence="13" type="ORF">CHH64_11895</name>
</gene>